<reference evidence="2" key="1">
    <citation type="journal article" date="2019" name="Int. J. Syst. Evol. Microbiol.">
        <title>The Global Catalogue of Microorganisms (GCM) 10K type strain sequencing project: providing services to taxonomists for standard genome sequencing and annotation.</title>
        <authorList>
            <consortium name="The Broad Institute Genomics Platform"/>
            <consortium name="The Broad Institute Genome Sequencing Center for Infectious Disease"/>
            <person name="Wu L."/>
            <person name="Ma J."/>
        </authorList>
    </citation>
    <scope>NUCLEOTIDE SEQUENCE [LARGE SCALE GENOMIC DNA]</scope>
    <source>
        <strain evidence="2">CGMCC 1.15043</strain>
    </source>
</reference>
<gene>
    <name evidence="1" type="ORF">GCM10008018_14990</name>
</gene>
<dbReference type="RefSeq" id="WP_189009846.1">
    <property type="nucleotide sequence ID" value="NZ_BMHE01000005.1"/>
</dbReference>
<evidence type="ECO:0000313" key="1">
    <source>
        <dbReference type="EMBL" id="GGI46011.1"/>
    </source>
</evidence>
<dbReference type="EMBL" id="BMHE01000005">
    <property type="protein sequence ID" value="GGI46011.1"/>
    <property type="molecule type" value="Genomic_DNA"/>
</dbReference>
<name>A0ABQ2BTN0_9BACL</name>
<organism evidence="1 2">
    <name type="scientific">Paenibacillus marchantiophytorum</name>
    <dbReference type="NCBI Taxonomy" id="1619310"/>
    <lineage>
        <taxon>Bacteria</taxon>
        <taxon>Bacillati</taxon>
        <taxon>Bacillota</taxon>
        <taxon>Bacilli</taxon>
        <taxon>Bacillales</taxon>
        <taxon>Paenibacillaceae</taxon>
        <taxon>Paenibacillus</taxon>
    </lineage>
</organism>
<comment type="caution">
    <text evidence="1">The sequence shown here is derived from an EMBL/GenBank/DDBJ whole genome shotgun (WGS) entry which is preliminary data.</text>
</comment>
<sequence length="127" mass="14858">MAKRTVFYDFHEDHIRPFIMALRFQPHELDWTKSSLYIPLDGPFQPLMLEEIPELEAGITVLLDDLIIHPERPHSIGISLSSIQQRHAAHTDTLPTIVHLWLRMSDIEEVLQLDSRSYYAWSPKVDE</sequence>
<evidence type="ECO:0000313" key="2">
    <source>
        <dbReference type="Proteomes" id="UP000615455"/>
    </source>
</evidence>
<protein>
    <submittedName>
        <fullName evidence="1">Uncharacterized protein</fullName>
    </submittedName>
</protein>
<keyword evidence="2" id="KW-1185">Reference proteome</keyword>
<accession>A0ABQ2BTN0</accession>
<proteinExistence type="predicted"/>
<dbReference type="Proteomes" id="UP000615455">
    <property type="component" value="Unassembled WGS sequence"/>
</dbReference>